<dbReference type="EMBL" id="JAKELL010000107">
    <property type="protein sequence ID" value="KAH8982024.1"/>
    <property type="molecule type" value="Genomic_DNA"/>
</dbReference>
<protein>
    <submittedName>
        <fullName evidence="2">Uncharacterized protein</fullName>
    </submittedName>
</protein>
<keyword evidence="3" id="KW-1185">Reference proteome</keyword>
<evidence type="ECO:0000313" key="3">
    <source>
        <dbReference type="Proteomes" id="UP001201163"/>
    </source>
</evidence>
<comment type="caution">
    <text evidence="2">The sequence shown here is derived from an EMBL/GenBank/DDBJ whole genome shotgun (WGS) entry which is preliminary data.</text>
</comment>
<feature type="region of interest" description="Disordered" evidence="1">
    <location>
        <begin position="115"/>
        <end position="170"/>
    </location>
</feature>
<name>A0AAD4LA64_9AGAM</name>
<dbReference type="Pfam" id="PF20414">
    <property type="entry name" value="DUF6698"/>
    <property type="match status" value="1"/>
</dbReference>
<evidence type="ECO:0000313" key="2">
    <source>
        <dbReference type="EMBL" id="KAH8982024.1"/>
    </source>
</evidence>
<accession>A0AAD4LA64</accession>
<evidence type="ECO:0000256" key="1">
    <source>
        <dbReference type="SAM" id="MobiDB-lite"/>
    </source>
</evidence>
<dbReference type="Proteomes" id="UP001201163">
    <property type="component" value="Unassembled WGS sequence"/>
</dbReference>
<reference evidence="2" key="1">
    <citation type="submission" date="2022-01" db="EMBL/GenBank/DDBJ databases">
        <title>Comparative genomics reveals a dynamic genome evolution in the ectomycorrhizal milk-cap (Lactarius) mushrooms.</title>
        <authorList>
            <consortium name="DOE Joint Genome Institute"/>
            <person name="Lebreton A."/>
            <person name="Tang N."/>
            <person name="Kuo A."/>
            <person name="LaButti K."/>
            <person name="Drula E."/>
            <person name="Barry K."/>
            <person name="Clum A."/>
            <person name="Lipzen A."/>
            <person name="Mousain D."/>
            <person name="Ng V."/>
            <person name="Wang R."/>
            <person name="Wang X."/>
            <person name="Dai Y."/>
            <person name="Henrissat B."/>
            <person name="Grigoriev I.V."/>
            <person name="Guerin-Laguette A."/>
            <person name="Yu F."/>
            <person name="Martin F.M."/>
        </authorList>
    </citation>
    <scope>NUCLEOTIDE SEQUENCE</scope>
    <source>
        <strain evidence="2">QP</strain>
    </source>
</reference>
<feature type="compositionally biased region" description="Polar residues" evidence="1">
    <location>
        <begin position="158"/>
        <end position="170"/>
    </location>
</feature>
<organism evidence="2 3">
    <name type="scientific">Lactarius akahatsu</name>
    <dbReference type="NCBI Taxonomy" id="416441"/>
    <lineage>
        <taxon>Eukaryota</taxon>
        <taxon>Fungi</taxon>
        <taxon>Dikarya</taxon>
        <taxon>Basidiomycota</taxon>
        <taxon>Agaricomycotina</taxon>
        <taxon>Agaricomycetes</taxon>
        <taxon>Russulales</taxon>
        <taxon>Russulaceae</taxon>
        <taxon>Lactarius</taxon>
    </lineage>
</organism>
<sequence length="170" mass="19130">MAMQVPSPNDRPTRDSVAKLCKVKKVTVPIIVYVAMLAQFTLSSQSAWSGQDGKFDYQDFADMLFQVFKHDDDWTEQTIQWWNVELFGNENSLRSAGSDKGATSRFLAMVKDQSKDCHAEKEVPEETSVEEPGPWDKEDSELSKPDARGNDQPDKLPSPSSLRSQTADVR</sequence>
<dbReference type="AlphaFoldDB" id="A0AAD4LA64"/>
<feature type="compositionally biased region" description="Basic and acidic residues" evidence="1">
    <location>
        <begin position="115"/>
        <end position="124"/>
    </location>
</feature>
<feature type="compositionally biased region" description="Basic and acidic residues" evidence="1">
    <location>
        <begin position="134"/>
        <end position="154"/>
    </location>
</feature>
<proteinExistence type="predicted"/>
<gene>
    <name evidence="2" type="ORF">EDB92DRAFT_1820038</name>
</gene>
<dbReference type="InterPro" id="IPR046521">
    <property type="entry name" value="DUF6698"/>
</dbReference>